<keyword evidence="3 6" id="KW-0812">Transmembrane</keyword>
<dbReference type="EMBL" id="CP060007">
    <property type="protein sequence ID" value="QNA44029.1"/>
    <property type="molecule type" value="Genomic_DNA"/>
</dbReference>
<keyword evidence="8" id="KW-1185">Reference proteome</keyword>
<evidence type="ECO:0000313" key="7">
    <source>
        <dbReference type="EMBL" id="QNA44029.1"/>
    </source>
</evidence>
<gene>
    <name evidence="7" type="ORF">H4075_18425</name>
</gene>
<proteinExistence type="predicted"/>
<evidence type="ECO:0000256" key="2">
    <source>
        <dbReference type="ARBA" id="ARBA00022475"/>
    </source>
</evidence>
<organism evidence="7 8">
    <name type="scientific">Lacibacter sediminis</name>
    <dbReference type="NCBI Taxonomy" id="2760713"/>
    <lineage>
        <taxon>Bacteria</taxon>
        <taxon>Pseudomonadati</taxon>
        <taxon>Bacteroidota</taxon>
        <taxon>Chitinophagia</taxon>
        <taxon>Chitinophagales</taxon>
        <taxon>Chitinophagaceae</taxon>
        <taxon>Lacibacter</taxon>
    </lineage>
</organism>
<evidence type="ECO:0000256" key="6">
    <source>
        <dbReference type="SAM" id="Phobius"/>
    </source>
</evidence>
<dbReference type="KEGG" id="lacs:H4075_18425"/>
<evidence type="ECO:0000256" key="5">
    <source>
        <dbReference type="ARBA" id="ARBA00023136"/>
    </source>
</evidence>
<feature type="transmembrane region" description="Helical" evidence="6">
    <location>
        <begin position="277"/>
        <end position="298"/>
    </location>
</feature>
<comment type="subcellular location">
    <subcellularLocation>
        <location evidence="1">Cell membrane</location>
        <topology evidence="1">Multi-pass membrane protein</topology>
    </subcellularLocation>
</comment>
<feature type="transmembrane region" description="Helical" evidence="6">
    <location>
        <begin position="138"/>
        <end position="159"/>
    </location>
</feature>
<dbReference type="Pfam" id="PF03706">
    <property type="entry name" value="LPG_synthase_TM"/>
    <property type="match status" value="1"/>
</dbReference>
<evidence type="ECO:0000313" key="8">
    <source>
        <dbReference type="Proteomes" id="UP000515344"/>
    </source>
</evidence>
<dbReference type="Proteomes" id="UP000515344">
    <property type="component" value="Chromosome"/>
</dbReference>
<dbReference type="RefSeq" id="WP_182802291.1">
    <property type="nucleotide sequence ID" value="NZ_CP060007.1"/>
</dbReference>
<accession>A0A7G5XEX6</accession>
<feature type="transmembrane region" description="Helical" evidence="6">
    <location>
        <begin position="96"/>
        <end position="118"/>
    </location>
</feature>
<dbReference type="InterPro" id="IPR022791">
    <property type="entry name" value="L-PG_synthase/AglD"/>
</dbReference>
<keyword evidence="2" id="KW-1003">Cell membrane</keyword>
<dbReference type="AlphaFoldDB" id="A0A7G5XEX6"/>
<name>A0A7G5XEX6_9BACT</name>
<sequence length="301" mass="33790">MKQQPDLPRAWQQIKQAFIGNESWKLWLSVLLMPVNWGLETWKWYLLVNKFQPLSFQKAFESVLSGLSLAVNTPNRIGEYGGRVVYLKPDFRLKGVALTLVTSVGQLLITLVCGFIALLILKPRLHDVQLGGTHLSGILLQVLTWSVLFFIGLTGLFFFRIQMLAKALQWIPGLKEKLSFANVLDGLQNRTYLVILFYSFLRFVVFALQYVLIWQALQVDIPWWEGFWSVALIFLIMAIVPGFAIADVGIRGAVALSIVSVFSANSIAVLAGTAGIWLLNLVVPALIGSLLLLTIKIFKER</sequence>
<evidence type="ECO:0000256" key="4">
    <source>
        <dbReference type="ARBA" id="ARBA00022989"/>
    </source>
</evidence>
<feature type="transmembrane region" description="Helical" evidence="6">
    <location>
        <begin position="253"/>
        <end position="271"/>
    </location>
</feature>
<dbReference type="GO" id="GO:0005886">
    <property type="term" value="C:plasma membrane"/>
    <property type="evidence" value="ECO:0007669"/>
    <property type="project" value="UniProtKB-SubCell"/>
</dbReference>
<keyword evidence="4 6" id="KW-1133">Transmembrane helix</keyword>
<keyword evidence="5 6" id="KW-0472">Membrane</keyword>
<feature type="transmembrane region" description="Helical" evidence="6">
    <location>
        <begin position="226"/>
        <end position="246"/>
    </location>
</feature>
<protein>
    <submittedName>
        <fullName evidence="7">Flippase-like domain-containing protein</fullName>
    </submittedName>
</protein>
<reference evidence="8" key="1">
    <citation type="submission" date="2020-08" db="EMBL/GenBank/DDBJ databases">
        <title>Lacibacter sp. S13-6-6 genome sequencing.</title>
        <authorList>
            <person name="Jin L."/>
        </authorList>
    </citation>
    <scope>NUCLEOTIDE SEQUENCE [LARGE SCALE GENOMIC DNA]</scope>
    <source>
        <strain evidence="8">S13-6-6</strain>
    </source>
</reference>
<evidence type="ECO:0000256" key="3">
    <source>
        <dbReference type="ARBA" id="ARBA00022692"/>
    </source>
</evidence>
<evidence type="ECO:0000256" key="1">
    <source>
        <dbReference type="ARBA" id="ARBA00004651"/>
    </source>
</evidence>
<feature type="transmembrane region" description="Helical" evidence="6">
    <location>
        <begin position="192"/>
        <end position="214"/>
    </location>
</feature>